<feature type="chain" id="PRO_5044001782" evidence="6">
    <location>
        <begin position="21"/>
        <end position="1449"/>
    </location>
</feature>
<keyword evidence="5" id="KW-1133">Transmembrane helix</keyword>
<name>A0AAW0L5R7_QUESU</name>
<dbReference type="PROSITE" id="PS50927">
    <property type="entry name" value="BULB_LECTIN"/>
    <property type="match status" value="2"/>
</dbReference>
<evidence type="ECO:0000313" key="9">
    <source>
        <dbReference type="Proteomes" id="UP000237347"/>
    </source>
</evidence>
<proteinExistence type="predicted"/>
<dbReference type="InterPro" id="IPR036426">
    <property type="entry name" value="Bulb-type_lectin_dom_sf"/>
</dbReference>
<keyword evidence="5" id="KW-0472">Membrane</keyword>
<dbReference type="CDD" id="cd00028">
    <property type="entry name" value="B_lectin"/>
    <property type="match status" value="2"/>
</dbReference>
<dbReference type="SUPFAM" id="SSF56112">
    <property type="entry name" value="Protein kinase-like (PK-like)"/>
    <property type="match status" value="1"/>
</dbReference>
<keyword evidence="3" id="KW-0325">Glycoprotein</keyword>
<dbReference type="GO" id="GO:0016301">
    <property type="term" value="F:kinase activity"/>
    <property type="evidence" value="ECO:0007669"/>
    <property type="project" value="UniProtKB-KW"/>
</dbReference>
<dbReference type="Pfam" id="PF01453">
    <property type="entry name" value="B_lectin"/>
    <property type="match status" value="3"/>
</dbReference>
<evidence type="ECO:0000256" key="3">
    <source>
        <dbReference type="ARBA" id="ARBA00023180"/>
    </source>
</evidence>
<gene>
    <name evidence="8" type="ORF">CFP56_008858</name>
</gene>
<dbReference type="EMBL" id="PKMF04000164">
    <property type="protein sequence ID" value="KAK7845818.1"/>
    <property type="molecule type" value="Genomic_DNA"/>
</dbReference>
<feature type="transmembrane region" description="Helical" evidence="5">
    <location>
        <begin position="565"/>
        <end position="590"/>
    </location>
</feature>
<evidence type="ECO:0000256" key="4">
    <source>
        <dbReference type="PROSITE-ProRule" id="PRU10141"/>
    </source>
</evidence>
<evidence type="ECO:0000313" key="8">
    <source>
        <dbReference type="EMBL" id="KAK7845818.1"/>
    </source>
</evidence>
<organism evidence="8 9">
    <name type="scientific">Quercus suber</name>
    <name type="common">Cork oak</name>
    <dbReference type="NCBI Taxonomy" id="58331"/>
    <lineage>
        <taxon>Eukaryota</taxon>
        <taxon>Viridiplantae</taxon>
        <taxon>Streptophyta</taxon>
        <taxon>Embryophyta</taxon>
        <taxon>Tracheophyta</taxon>
        <taxon>Spermatophyta</taxon>
        <taxon>Magnoliopsida</taxon>
        <taxon>eudicotyledons</taxon>
        <taxon>Gunneridae</taxon>
        <taxon>Pentapetalae</taxon>
        <taxon>rosids</taxon>
        <taxon>fabids</taxon>
        <taxon>Fagales</taxon>
        <taxon>Fagaceae</taxon>
        <taxon>Quercus</taxon>
    </lineage>
</organism>
<dbReference type="InterPro" id="IPR001480">
    <property type="entry name" value="Bulb-type_lectin_dom"/>
</dbReference>
<sequence>MGYLFSSFFLICCVFLPSFAFSGPISTHSISPNFTVSNIQFIDYSGTFLLSPNGTFKATIDAKPLSSYFYFSIVHTASNTTIWSANRNAPMSNSDKLSLTTNGLTITNQAGKVLWSTPPLSSEVSAMQVLETGNLMLVDAKNVTLWESPISTHSISPNFTVSNIQFIDYSGTFLLSPNGTFKATIDAKPLSSYFYFSIVHTASNTTIWSANRNAPMSNSDKLSLTTNGLTITNQAGKVLWSTPPLSSEVSAMQVLETGNLMLVDAKNVTLWESFDYPTDTIVMGQPIPVGKSLESAVTGEDMSVGDYLLQLTDSDVVLQWNRMTYWKLSMDTKAYKNSNGAVSLMLMNGTGLYLLAIDGSKVVIKVVFTGPSGFRIGKLGFDGRFSISSFVRNKWMLEFAGPVEKCDIPFICGEIGLCTRIPLMAKCSCPTKFSSQTNRCMPVDSSLSLPSACNATSNGSQLNSLISYLGLGQDIDYFANDFGEPAKHDINLSVCQDLCSQNCSCLAVFHRNSSGSCYLLENQLGSFISTANSENDRFGYIKVLRNFPPQNPIEQKGNRKHHFPIAGLVLLPSTGFLLLIAFVFLAVQWLRKNRLSKTRTAKLARLNSSSSAELQMISIPGIPRRFDYEELAAATQNFKTQIGRGGFGTVYKENNDIEGNGLSSYSSSSEFRLYYFPLIALEMHERRRYLELADPRLEGGVASEEVEKLVRIALCCVHQDPALRPTMANVVGMLEGELPLGEPRVESLNFLRAYGQRFTETATMEGPSSNGATIATYNSLSYISSQQISGPRLYYFPLVALEMHERRRYLELADPRLEGGVASEEVEKLVRIALCCVHQDPALRPTMANVVGMLEGELPLGEPRVESLNFLRAYGQRFTETATMEGPSSNGATIATHNSLSYISSQQISVLLSQPPFPPTQSAPDFTASNFQFIDNSGAFLRSQNGTFKATIDAMRTSSKYCFSIVHSATNTMIWSANRNRPMSSSDQLSLTVNSQPKLVNHSGQPPQFNSDISAIQLSQTGNLVLVDAGNNTLWESFDHPTDTIVVGQRIPIGKSLQSAVSYDDMSVGDYRLEVTDRDMELQWNKMNYWKLSMDPEVVRNSNKAVLLMVMNGTVNSSLSLPSACTAAGNDSQLNSSVSYLKFGPGMDYFANNFREPVKNNVTLSVCKDLCSQSCSCLGFFHGNSAGSCYLLENHLGSFILTDHNKERLGYVKVLVGSSHGNPFGSNKNQKHNFPIAGLVLLPLTGFLILIAFVIIAILWLRKNRLSKTKTVKPGQSNSLLSAELEMISIPGFPRRFDYEELAAATENFKNQIGRGGFGIVYKGTLTNQTIVVVKKITKMHVRRRYLELADPRLEGGVSSEEIEKLVRIALCCLHQDPALRLTMANVVGMLEGGLALSEPRVKSLNFLRAYGQRFTETATMQGPTSNGATIATYNSLSYISPQQLSGPR</sequence>
<dbReference type="PROSITE" id="PS00107">
    <property type="entry name" value="PROTEIN_KINASE_ATP"/>
    <property type="match status" value="1"/>
</dbReference>
<dbReference type="PANTHER" id="PTHR47976:SF60">
    <property type="entry name" value="RECEPTOR-LIKE SERINE_THREONINE-PROTEIN KINASE"/>
    <property type="match status" value="1"/>
</dbReference>
<dbReference type="Gene3D" id="1.10.510.10">
    <property type="entry name" value="Transferase(Phosphotransferase) domain 1"/>
    <property type="match status" value="2"/>
</dbReference>
<dbReference type="Proteomes" id="UP000237347">
    <property type="component" value="Unassembled WGS sequence"/>
</dbReference>
<evidence type="ECO:0000256" key="5">
    <source>
        <dbReference type="SAM" id="Phobius"/>
    </source>
</evidence>
<evidence type="ECO:0000259" key="7">
    <source>
        <dbReference type="PROSITE" id="PS50927"/>
    </source>
</evidence>
<keyword evidence="9" id="KW-1185">Reference proteome</keyword>
<dbReference type="FunFam" id="2.90.10.30:FF:000003">
    <property type="entry name" value="Os04g0303100 protein"/>
    <property type="match status" value="2"/>
</dbReference>
<feature type="domain" description="Bulb-type lectin" evidence="7">
    <location>
        <begin position="27"/>
        <end position="150"/>
    </location>
</feature>
<dbReference type="GO" id="GO:0005524">
    <property type="term" value="F:ATP binding"/>
    <property type="evidence" value="ECO:0007669"/>
    <property type="project" value="UniProtKB-UniRule"/>
</dbReference>
<dbReference type="InterPro" id="IPR051343">
    <property type="entry name" value="G-type_lectin_kinases/EP1-like"/>
</dbReference>
<dbReference type="Gene3D" id="2.90.10.30">
    <property type="match status" value="1"/>
</dbReference>
<feature type="binding site" evidence="4">
    <location>
        <position position="1336"/>
    </location>
    <ligand>
        <name>ATP</name>
        <dbReference type="ChEBI" id="CHEBI:30616"/>
    </ligand>
</feature>
<dbReference type="InterPro" id="IPR017441">
    <property type="entry name" value="Protein_kinase_ATP_BS"/>
</dbReference>
<comment type="caution">
    <text evidence="8">The sequence shown here is derived from an EMBL/GenBank/DDBJ whole genome shotgun (WGS) entry which is preliminary data.</text>
</comment>
<feature type="transmembrane region" description="Helical" evidence="5">
    <location>
        <begin position="1236"/>
        <end position="1261"/>
    </location>
</feature>
<dbReference type="Gene3D" id="2.90.10.10">
    <property type="entry name" value="Bulb-type lectin domain"/>
    <property type="match status" value="2"/>
</dbReference>
<feature type="signal peptide" evidence="6">
    <location>
        <begin position="1"/>
        <end position="20"/>
    </location>
</feature>
<dbReference type="SMART" id="SM00108">
    <property type="entry name" value="B_lectin"/>
    <property type="match status" value="3"/>
</dbReference>
<evidence type="ECO:0000256" key="2">
    <source>
        <dbReference type="ARBA" id="ARBA00023157"/>
    </source>
</evidence>
<accession>A0AAW0L5R7</accession>
<feature type="domain" description="Bulb-type lectin" evidence="7">
    <location>
        <begin position="152"/>
        <end position="275"/>
    </location>
</feature>
<dbReference type="Gene3D" id="3.30.200.20">
    <property type="entry name" value="Phosphorylase Kinase, domain 1"/>
    <property type="match status" value="2"/>
</dbReference>
<keyword evidence="4" id="KW-0547">Nucleotide-binding</keyword>
<evidence type="ECO:0000256" key="1">
    <source>
        <dbReference type="ARBA" id="ARBA00022729"/>
    </source>
</evidence>
<keyword evidence="4" id="KW-0067">ATP-binding</keyword>
<evidence type="ECO:0000256" key="6">
    <source>
        <dbReference type="SAM" id="SignalP"/>
    </source>
</evidence>
<keyword evidence="1 6" id="KW-0732">Signal</keyword>
<protein>
    <submittedName>
        <fullName evidence="8">G-type lectin s-receptor-like serine/threonine-protein kinase</fullName>
    </submittedName>
</protein>
<dbReference type="PANTHER" id="PTHR47976">
    <property type="entry name" value="G-TYPE LECTIN S-RECEPTOR-LIKE SERINE/THREONINE-PROTEIN KINASE SD2-5"/>
    <property type="match status" value="1"/>
</dbReference>
<dbReference type="SUPFAM" id="SSF51110">
    <property type="entry name" value="alpha-D-mannose-specific plant lectins"/>
    <property type="match status" value="3"/>
</dbReference>
<reference evidence="8 9" key="1">
    <citation type="journal article" date="2018" name="Sci. Data">
        <title>The draft genome sequence of cork oak.</title>
        <authorList>
            <person name="Ramos A.M."/>
            <person name="Usie A."/>
            <person name="Barbosa P."/>
            <person name="Barros P.M."/>
            <person name="Capote T."/>
            <person name="Chaves I."/>
            <person name="Simoes F."/>
            <person name="Abreu I."/>
            <person name="Carrasquinho I."/>
            <person name="Faro C."/>
            <person name="Guimaraes J.B."/>
            <person name="Mendonca D."/>
            <person name="Nobrega F."/>
            <person name="Rodrigues L."/>
            <person name="Saibo N.J.M."/>
            <person name="Varela M.C."/>
            <person name="Egas C."/>
            <person name="Matos J."/>
            <person name="Miguel C.M."/>
            <person name="Oliveira M.M."/>
            <person name="Ricardo C.P."/>
            <person name="Goncalves S."/>
        </authorList>
    </citation>
    <scope>NUCLEOTIDE SEQUENCE [LARGE SCALE GENOMIC DNA]</scope>
    <source>
        <strain evidence="9">cv. HL8</strain>
    </source>
</reference>
<dbReference type="InterPro" id="IPR011009">
    <property type="entry name" value="Kinase-like_dom_sf"/>
</dbReference>
<keyword evidence="2" id="KW-1015">Disulfide bond</keyword>
<keyword evidence="5" id="KW-0812">Transmembrane</keyword>